<evidence type="ECO:0000259" key="3">
    <source>
        <dbReference type="Pfam" id="PF24883"/>
    </source>
</evidence>
<dbReference type="InterPro" id="IPR056693">
    <property type="entry name" value="DUF7791"/>
</dbReference>
<accession>A0AAN6UV90</accession>
<evidence type="ECO:0000256" key="2">
    <source>
        <dbReference type="SAM" id="MobiDB-lite"/>
    </source>
</evidence>
<reference evidence="5" key="2">
    <citation type="submission" date="2023-05" db="EMBL/GenBank/DDBJ databases">
        <authorList>
            <consortium name="Lawrence Berkeley National Laboratory"/>
            <person name="Steindorff A."/>
            <person name="Hensen N."/>
            <person name="Bonometti L."/>
            <person name="Westerberg I."/>
            <person name="Brannstrom I.O."/>
            <person name="Guillou S."/>
            <person name="Cros-Aarteil S."/>
            <person name="Calhoun S."/>
            <person name="Haridas S."/>
            <person name="Kuo A."/>
            <person name="Mondo S."/>
            <person name="Pangilinan J."/>
            <person name="Riley R."/>
            <person name="Labutti K."/>
            <person name="Andreopoulos B."/>
            <person name="Lipzen A."/>
            <person name="Chen C."/>
            <person name="Yanf M."/>
            <person name="Daum C."/>
            <person name="Ng V."/>
            <person name="Clum A."/>
            <person name="Ohm R."/>
            <person name="Martin F."/>
            <person name="Silar P."/>
            <person name="Natvig D."/>
            <person name="Lalanne C."/>
            <person name="Gautier V."/>
            <person name="Ament-Velasquez S.L."/>
            <person name="Kruys A."/>
            <person name="Hutchinson M.I."/>
            <person name="Powell A.J."/>
            <person name="Barry K."/>
            <person name="Miller A.N."/>
            <person name="Grigoriev I.V."/>
            <person name="Debuchy R."/>
            <person name="Gladieux P."/>
            <person name="Thoren M.H."/>
            <person name="Johannesson H."/>
        </authorList>
    </citation>
    <scope>NUCLEOTIDE SEQUENCE</scope>
    <source>
        <strain evidence="5">CBS 141.50</strain>
    </source>
</reference>
<evidence type="ECO:0000259" key="4">
    <source>
        <dbReference type="Pfam" id="PF25053"/>
    </source>
</evidence>
<feature type="domain" description="Nephrocystin 3-like N-terminal" evidence="3">
    <location>
        <begin position="337"/>
        <end position="505"/>
    </location>
</feature>
<dbReference type="Gene3D" id="3.40.50.300">
    <property type="entry name" value="P-loop containing nucleotide triphosphate hydrolases"/>
    <property type="match status" value="1"/>
</dbReference>
<dbReference type="Pfam" id="PF25053">
    <property type="entry name" value="DUF7791"/>
    <property type="match status" value="1"/>
</dbReference>
<keyword evidence="1" id="KW-0677">Repeat</keyword>
<feature type="region of interest" description="Disordered" evidence="2">
    <location>
        <begin position="1142"/>
        <end position="1161"/>
    </location>
</feature>
<feature type="region of interest" description="Disordered" evidence="2">
    <location>
        <begin position="266"/>
        <end position="295"/>
    </location>
</feature>
<dbReference type="Proteomes" id="UP001302676">
    <property type="component" value="Unassembled WGS sequence"/>
</dbReference>
<organism evidence="5 6">
    <name type="scientific">Dichotomopilus funicola</name>
    <dbReference type="NCBI Taxonomy" id="1934379"/>
    <lineage>
        <taxon>Eukaryota</taxon>
        <taxon>Fungi</taxon>
        <taxon>Dikarya</taxon>
        <taxon>Ascomycota</taxon>
        <taxon>Pezizomycotina</taxon>
        <taxon>Sordariomycetes</taxon>
        <taxon>Sordariomycetidae</taxon>
        <taxon>Sordariales</taxon>
        <taxon>Chaetomiaceae</taxon>
        <taxon>Dichotomopilus</taxon>
    </lineage>
</organism>
<dbReference type="InterPro" id="IPR027417">
    <property type="entry name" value="P-loop_NTPase"/>
</dbReference>
<protein>
    <recommendedName>
        <fullName evidence="7">NACHT domain-containing protein</fullName>
    </recommendedName>
</protein>
<dbReference type="InterPro" id="IPR056884">
    <property type="entry name" value="NPHP3-like_N"/>
</dbReference>
<dbReference type="PANTHER" id="PTHR10039">
    <property type="entry name" value="AMELOGENIN"/>
    <property type="match status" value="1"/>
</dbReference>
<name>A0AAN6UV90_9PEZI</name>
<evidence type="ECO:0000256" key="1">
    <source>
        <dbReference type="ARBA" id="ARBA00022737"/>
    </source>
</evidence>
<evidence type="ECO:0008006" key="7">
    <source>
        <dbReference type="Google" id="ProtNLM"/>
    </source>
</evidence>
<feature type="domain" description="DUF7791" evidence="4">
    <location>
        <begin position="678"/>
        <end position="746"/>
    </location>
</feature>
<gene>
    <name evidence="5" type="ORF">C8A04DRAFT_32674</name>
</gene>
<comment type="caution">
    <text evidence="5">The sequence shown here is derived from an EMBL/GenBank/DDBJ whole genome shotgun (WGS) entry which is preliminary data.</text>
</comment>
<reference evidence="5" key="1">
    <citation type="journal article" date="2023" name="Mol. Phylogenet. Evol.">
        <title>Genome-scale phylogeny and comparative genomics of the fungal order Sordariales.</title>
        <authorList>
            <person name="Hensen N."/>
            <person name="Bonometti L."/>
            <person name="Westerberg I."/>
            <person name="Brannstrom I.O."/>
            <person name="Guillou S."/>
            <person name="Cros-Aarteil S."/>
            <person name="Calhoun S."/>
            <person name="Haridas S."/>
            <person name="Kuo A."/>
            <person name="Mondo S."/>
            <person name="Pangilinan J."/>
            <person name="Riley R."/>
            <person name="LaButti K."/>
            <person name="Andreopoulos B."/>
            <person name="Lipzen A."/>
            <person name="Chen C."/>
            <person name="Yan M."/>
            <person name="Daum C."/>
            <person name="Ng V."/>
            <person name="Clum A."/>
            <person name="Steindorff A."/>
            <person name="Ohm R.A."/>
            <person name="Martin F."/>
            <person name="Silar P."/>
            <person name="Natvig D.O."/>
            <person name="Lalanne C."/>
            <person name="Gautier V."/>
            <person name="Ament-Velasquez S.L."/>
            <person name="Kruys A."/>
            <person name="Hutchinson M.I."/>
            <person name="Powell A.J."/>
            <person name="Barry K."/>
            <person name="Miller A.N."/>
            <person name="Grigoriev I.V."/>
            <person name="Debuchy R."/>
            <person name="Gladieux P."/>
            <person name="Hiltunen Thoren M."/>
            <person name="Johannesson H."/>
        </authorList>
    </citation>
    <scope>NUCLEOTIDE SEQUENCE</scope>
    <source>
        <strain evidence="5">CBS 141.50</strain>
    </source>
</reference>
<dbReference type="RefSeq" id="XP_062633213.1">
    <property type="nucleotide sequence ID" value="XM_062782176.1"/>
</dbReference>
<dbReference type="GeneID" id="87818789"/>
<evidence type="ECO:0000313" key="6">
    <source>
        <dbReference type="Proteomes" id="UP001302676"/>
    </source>
</evidence>
<evidence type="ECO:0000313" key="5">
    <source>
        <dbReference type="EMBL" id="KAK4139842.1"/>
    </source>
</evidence>
<proteinExistence type="predicted"/>
<dbReference type="SUPFAM" id="SSF52540">
    <property type="entry name" value="P-loop containing nucleoside triphosphate hydrolases"/>
    <property type="match status" value="1"/>
</dbReference>
<keyword evidence="6" id="KW-1185">Reference proteome</keyword>
<dbReference type="Pfam" id="PF24883">
    <property type="entry name" value="NPHP3_N"/>
    <property type="match status" value="1"/>
</dbReference>
<dbReference type="EMBL" id="MU853648">
    <property type="protein sequence ID" value="KAK4139842.1"/>
    <property type="molecule type" value="Genomic_DNA"/>
</dbReference>
<sequence>MLDPLTAIALSGNILQFIDYATKLLREARQISRSATGAAEGTRDAIAVYDDFREAAAALATPSTLPRTADDAAMEALAERCREVSEELVAGLKRLQVATPGSRRESLRVAWRVMREKGELEELEVRLERCRKQLVTRIIFMMSQKQSSTYRGLQELKSQSDDSTTKTTDKLDTLSQELLHLSQIIETNGHATASHINDLQDEMRVQEDRTVQKMVDLISEITTTKTKVEKERQILRKLTFHGIRRREDAIEPARAGTYRWLLYPPSEALSRKPPNSDPDEQVSKKKKKKPKKKLNDESNFEEVIEALFELRKIAIKSVTPSTHERKETSQLKADTRARFLTWLEAGSGIFYLSGKPGAGKSTMMKFLAREQRTLSGLQTWAGDKQLVFASFFFWRSGIGIQRSIEGLYRGLLWETLKACPELMPHVFPYEWNTNTDTGSNDTEFALSEIEAAFERLIGASSTTSDRKICFFIDGLDEFEGDHLGLAHLLKQWANLPHIKLCVSSRPYSAFENIFNTEPDFCLRLHEHTYQDMIQAAQEELRSAITYSGVVVSPSNLDGYDILIKPAVAKANGVFLWLRLAIRHLVRGIGNAYSATELGDMLHAMPEDVSVMFQTMLDRLLARPDRVRVAITLLSLADPSLPKGQHRLVVYFSAMDDVLDGAIGLDDLLASAKNIPKGSDNRQMEKRLVVTEARLRGRCEDFIEIRDDGYGKDTSRPLPLRRRIEFVHRDLRDFLVQEHIIQRLHQVAGWSAPKMAGLHRYLGIVLLRTVPSLAKSESFLDQLTDEFFHSESTTAPELELLLSLIIINSAQQGPKAMGRRHRYCIVLAAHDDVTEQHVERTVHYSKERAAPPLFLALEFMSAAAFHRHDSYVISLTTRFPILLQLHHLTSILLSASLGGAAALATTYQRKHANSTPDNSLAVRRRKGLMKAIAGSDHAINPGGGGSLLYPQTATEMFAFPGFDPNHDSNPNPGALSTFDADTIVSSHSDDGDNESIQLRRGSSPPLALATALLKAGAEPNTPLPPTYFSVPSWPCLPSSLNSLSITHWTPWTATLLCLFGVLRRNHGLLLPASRAAYTDVPDDTMQLPVLSVMEMYLTHGADTNVCFVGRCLPKEKLKPVPVWRVGPGVYASVKMEEHIPDLFTESRDEGEPGEDGNREKDGGKWRYLTLGQVVDMVGDDHNTGSSRGGNGAGWVEQKKRVKELLRAKGPWAVTKWIGTAAQSLGGVWQSAGASGNLQNGNGPNAEVIEKIELEELGDSYFFVGMIVREQELGRLVVPKEAKSRLLPASLIPI</sequence>
<dbReference type="PANTHER" id="PTHR10039:SF5">
    <property type="entry name" value="NACHT DOMAIN-CONTAINING PROTEIN"/>
    <property type="match status" value="1"/>
</dbReference>